<comment type="caution">
    <text evidence="5">The sequence shown here is derived from an EMBL/GenBank/DDBJ whole genome shotgun (WGS) entry which is preliminary data.</text>
</comment>
<accession>A0ABD3N347</accession>
<dbReference type="InterPro" id="IPR033309">
    <property type="entry name" value="Mus81"/>
</dbReference>
<keyword evidence="2" id="KW-0479">Metal-binding</keyword>
<dbReference type="Pfam" id="PF02732">
    <property type="entry name" value="ERCC4"/>
    <property type="match status" value="1"/>
</dbReference>
<evidence type="ECO:0000313" key="5">
    <source>
        <dbReference type="EMBL" id="KAL3770555.1"/>
    </source>
</evidence>
<feature type="domain" description="ERCC4" evidence="4">
    <location>
        <begin position="293"/>
        <end position="432"/>
    </location>
</feature>
<evidence type="ECO:0000313" key="6">
    <source>
        <dbReference type="Proteomes" id="UP001530293"/>
    </source>
</evidence>
<dbReference type="EC" id="3.1.22.-" evidence="2"/>
<comment type="cofactor">
    <cofactor evidence="2">
        <name>Mg(2+)</name>
        <dbReference type="ChEBI" id="CHEBI:18420"/>
    </cofactor>
</comment>
<dbReference type="GO" id="GO:0003677">
    <property type="term" value="F:DNA binding"/>
    <property type="evidence" value="ECO:0007669"/>
    <property type="project" value="UniProtKB-UniRule"/>
</dbReference>
<dbReference type="SUPFAM" id="SSF52980">
    <property type="entry name" value="Restriction endonuclease-like"/>
    <property type="match status" value="1"/>
</dbReference>
<dbReference type="GO" id="GO:0008821">
    <property type="term" value="F:crossover junction DNA endonuclease activity"/>
    <property type="evidence" value="ECO:0007669"/>
    <property type="project" value="UniProtKB-UniRule"/>
</dbReference>
<comment type="similarity">
    <text evidence="2">Belongs to the XPF family.</text>
</comment>
<keyword evidence="2" id="KW-0233">DNA recombination</keyword>
<dbReference type="GO" id="GO:0006308">
    <property type="term" value="P:DNA catabolic process"/>
    <property type="evidence" value="ECO:0007669"/>
    <property type="project" value="UniProtKB-UniRule"/>
</dbReference>
<keyword evidence="6" id="KW-1185">Reference proteome</keyword>
<reference evidence="5 6" key="1">
    <citation type="submission" date="2024-10" db="EMBL/GenBank/DDBJ databases">
        <title>Updated reference genomes for cyclostephanoid diatoms.</title>
        <authorList>
            <person name="Roberts W.R."/>
            <person name="Alverson A.J."/>
        </authorList>
    </citation>
    <scope>NUCLEOTIDE SEQUENCE [LARGE SCALE GENOMIC DNA]</scope>
    <source>
        <strain evidence="5 6">AJA232-27</strain>
    </source>
</reference>
<keyword evidence="1 2" id="KW-0378">Hydrolase</keyword>
<evidence type="ECO:0000259" key="4">
    <source>
        <dbReference type="Pfam" id="PF02732"/>
    </source>
</evidence>
<dbReference type="Proteomes" id="UP001530293">
    <property type="component" value="Unassembled WGS sequence"/>
</dbReference>
<dbReference type="AlphaFoldDB" id="A0ABD3N347"/>
<evidence type="ECO:0000256" key="2">
    <source>
        <dbReference type="RuleBase" id="RU369042"/>
    </source>
</evidence>
<feature type="region of interest" description="Disordered" evidence="3">
    <location>
        <begin position="136"/>
        <end position="159"/>
    </location>
</feature>
<comment type="function">
    <text evidence="2">Interacts with EME1 to form a DNA structure-specific endonuclease with substrate preference for branched DNA structures with a 5'-end at the branch nick. Typical substrates include 3'-flap structures, D-loops, replication forks and nicked Holliday junctions. May be required in mitosis for the processing of stalled or collapsed replication fork intermediates. May be required in meiosis for the repair of meiosis-specific double strand breaks subsequent to single-end invasion (SEI).</text>
</comment>
<dbReference type="InterPro" id="IPR011335">
    <property type="entry name" value="Restrct_endonuc-II-like"/>
</dbReference>
<protein>
    <recommendedName>
        <fullName evidence="2">Crossover junction endonuclease MUS81</fullName>
        <ecNumber evidence="2">3.1.22.-</ecNumber>
    </recommendedName>
</protein>
<proteinExistence type="inferred from homology"/>
<comment type="subcellular location">
    <subcellularLocation>
        <location evidence="2">Nucleus</location>
    </subcellularLocation>
</comment>
<dbReference type="EMBL" id="JALLBG020000039">
    <property type="protein sequence ID" value="KAL3770555.1"/>
    <property type="molecule type" value="Genomic_DNA"/>
</dbReference>
<dbReference type="GO" id="GO:0000727">
    <property type="term" value="P:double-strand break repair via break-induced replication"/>
    <property type="evidence" value="ECO:0007669"/>
    <property type="project" value="UniProtKB-UniRule"/>
</dbReference>
<dbReference type="PANTHER" id="PTHR13451">
    <property type="entry name" value="CLASS II CROSSOVER JUNCTION ENDONUCLEASE MUS81"/>
    <property type="match status" value="1"/>
</dbReference>
<dbReference type="GO" id="GO:0005634">
    <property type="term" value="C:nucleus"/>
    <property type="evidence" value="ECO:0007669"/>
    <property type="project" value="UniProtKB-SubCell"/>
</dbReference>
<dbReference type="InterPro" id="IPR006166">
    <property type="entry name" value="ERCC4_domain"/>
</dbReference>
<dbReference type="GO" id="GO:0046872">
    <property type="term" value="F:metal ion binding"/>
    <property type="evidence" value="ECO:0007669"/>
    <property type="project" value="UniProtKB-UniRule"/>
</dbReference>
<feature type="compositionally biased region" description="Basic and acidic residues" evidence="3">
    <location>
        <begin position="147"/>
        <end position="159"/>
    </location>
</feature>
<keyword evidence="2" id="KW-0234">DNA repair</keyword>
<gene>
    <name evidence="5" type="ORF">ACHAWU_007827</name>
</gene>
<keyword evidence="2" id="KW-0460">Magnesium</keyword>
<feature type="compositionally biased region" description="Low complexity" evidence="3">
    <location>
        <begin position="81"/>
        <end position="93"/>
    </location>
</feature>
<feature type="compositionally biased region" description="Polar residues" evidence="3">
    <location>
        <begin position="13"/>
        <end position="26"/>
    </location>
</feature>
<sequence length="506" mass="56559">MNHEHGHIPIDTTVWSRGPANSNSESVDSRRPPTPNTTYRCHCVSMEVITIDSSDDENDNDIIEAASALSSSSPPPPTSPSPSSSFHSTAKKSLSGDDDDSSSSIASSADSIWIVKGLLPSLRAAVAQNVDTWSISDEDGLVGSDDNNCRDNFNGRDDSPLRIISPSTDAKQMQCIAQPDEDDGSISSDDSIWNETGLSSRMKAVDLGENSTRPRSNGYANDVNDIVGNKTCTDLKYETDRFKDVGGSEDTSIPHPLNATGTWAIVLLMDHREFGCANNFLQTVEKKINNHFGGKYSEITTLVSGDYMFVARLISKTTGEVLDERVLDMVIERKNVLDVCNCLISNSKKYKPLSFFEAQMYKLQHCGIGKKLFLIEGDEDRTRNFFVGAKSEMEKAKRLKRVKTIRKQLENGEFPGVEIICTRYRTDTINFLIRQLERFIESFDPLRPPAKTMEQLKRHINEQMKTPTFLEYFRLRKLPGIGDVKAMKVDHRCFFSLSCSFYLVPI</sequence>
<keyword evidence="2" id="KW-0539">Nucleus</keyword>
<keyword evidence="2" id="KW-0227">DNA damage</keyword>
<keyword evidence="2" id="KW-0255">Endonuclease</keyword>
<dbReference type="Gene3D" id="3.40.50.10130">
    <property type="match status" value="1"/>
</dbReference>
<name>A0ABD3N347_9STRA</name>
<comment type="subunit">
    <text evidence="2">Interacts with EME1.</text>
</comment>
<organism evidence="5 6">
    <name type="scientific">Discostella pseudostelligera</name>
    <dbReference type="NCBI Taxonomy" id="259834"/>
    <lineage>
        <taxon>Eukaryota</taxon>
        <taxon>Sar</taxon>
        <taxon>Stramenopiles</taxon>
        <taxon>Ochrophyta</taxon>
        <taxon>Bacillariophyta</taxon>
        <taxon>Coscinodiscophyceae</taxon>
        <taxon>Thalassiosirophycidae</taxon>
        <taxon>Stephanodiscales</taxon>
        <taxon>Stephanodiscaceae</taxon>
        <taxon>Discostella</taxon>
    </lineage>
</organism>
<evidence type="ECO:0000256" key="1">
    <source>
        <dbReference type="ARBA" id="ARBA00022801"/>
    </source>
</evidence>
<keyword evidence="2" id="KW-0540">Nuclease</keyword>
<feature type="region of interest" description="Disordered" evidence="3">
    <location>
        <begin position="1"/>
        <end position="39"/>
    </location>
</feature>
<feature type="region of interest" description="Disordered" evidence="3">
    <location>
        <begin position="67"/>
        <end position="105"/>
    </location>
</feature>
<dbReference type="PANTHER" id="PTHR13451:SF0">
    <property type="entry name" value="CROSSOVER JUNCTION ENDONUCLEASE MUS81"/>
    <property type="match status" value="1"/>
</dbReference>
<evidence type="ECO:0000256" key="3">
    <source>
        <dbReference type="SAM" id="MobiDB-lite"/>
    </source>
</evidence>
<dbReference type="GO" id="GO:0048476">
    <property type="term" value="C:Holliday junction resolvase complex"/>
    <property type="evidence" value="ECO:0007669"/>
    <property type="project" value="UniProtKB-UniRule"/>
</dbReference>